<sequence>MSYGPHFAIWVPVTNLSRWLDLVSSRRFLHSSRAYGAERSRFKTHLVGICG</sequence>
<evidence type="ECO:0000313" key="2">
    <source>
        <dbReference type="Proteomes" id="UP000076858"/>
    </source>
</evidence>
<protein>
    <submittedName>
        <fullName evidence="1">Uncharacterized protein</fullName>
    </submittedName>
</protein>
<proteinExistence type="predicted"/>
<organism evidence="1 2">
    <name type="scientific">Daphnia magna</name>
    <dbReference type="NCBI Taxonomy" id="35525"/>
    <lineage>
        <taxon>Eukaryota</taxon>
        <taxon>Metazoa</taxon>
        <taxon>Ecdysozoa</taxon>
        <taxon>Arthropoda</taxon>
        <taxon>Crustacea</taxon>
        <taxon>Branchiopoda</taxon>
        <taxon>Diplostraca</taxon>
        <taxon>Cladocera</taxon>
        <taxon>Anomopoda</taxon>
        <taxon>Daphniidae</taxon>
        <taxon>Daphnia</taxon>
    </lineage>
</organism>
<accession>A0A164G708</accession>
<gene>
    <name evidence="1" type="ORF">APZ42_005897</name>
</gene>
<reference evidence="1 2" key="1">
    <citation type="submission" date="2016-03" db="EMBL/GenBank/DDBJ databases">
        <title>EvidentialGene: Evidence-directed Construction of Genes on Genomes.</title>
        <authorList>
            <person name="Gilbert D.G."/>
            <person name="Choi J.-H."/>
            <person name="Mockaitis K."/>
            <person name="Colbourne J."/>
            <person name="Pfrender M."/>
        </authorList>
    </citation>
    <scope>NUCLEOTIDE SEQUENCE [LARGE SCALE GENOMIC DNA]</scope>
    <source>
        <strain evidence="1 2">Xinb3</strain>
        <tissue evidence="1">Complete organism</tissue>
    </source>
</reference>
<dbReference type="EMBL" id="LRGB01016427">
    <property type="protein sequence ID" value="KZR98605.1"/>
    <property type="molecule type" value="Genomic_DNA"/>
</dbReference>
<keyword evidence="2" id="KW-1185">Reference proteome</keyword>
<dbReference type="AlphaFoldDB" id="A0A164G708"/>
<comment type="caution">
    <text evidence="1">The sequence shown here is derived from an EMBL/GenBank/DDBJ whole genome shotgun (WGS) entry which is preliminary data.</text>
</comment>
<name>A0A164G708_9CRUS</name>
<dbReference type="Proteomes" id="UP000076858">
    <property type="component" value="Unassembled WGS sequence"/>
</dbReference>
<evidence type="ECO:0000313" key="1">
    <source>
        <dbReference type="EMBL" id="KZR98605.1"/>
    </source>
</evidence>